<name>G8TUM5_SULAD</name>
<dbReference type="InterPro" id="IPR042047">
    <property type="entry name" value="SleB_dom1"/>
</dbReference>
<dbReference type="Proteomes" id="UP000005439">
    <property type="component" value="Chromosome"/>
</dbReference>
<gene>
    <name evidence="2" type="ordered locus">Sulac_1172</name>
</gene>
<evidence type="ECO:0000259" key="1">
    <source>
        <dbReference type="Pfam" id="PF07486"/>
    </source>
</evidence>
<accession>G8TUM5</accession>
<dbReference type="GO" id="GO:0016787">
    <property type="term" value="F:hydrolase activity"/>
    <property type="evidence" value="ECO:0007669"/>
    <property type="project" value="UniProtKB-KW"/>
</dbReference>
<dbReference type="STRING" id="679936.Sulac_1172"/>
<dbReference type="InterPro" id="IPR011105">
    <property type="entry name" value="Cell_wall_hydrolase_SleB"/>
</dbReference>
<dbReference type="Gene3D" id="1.10.10.2520">
    <property type="entry name" value="Cell wall hydrolase SleB, domain 1"/>
    <property type="match status" value="1"/>
</dbReference>
<sequence>MFFKQLIAPYRTGIASVMVLLAAMPVLGLSQSIVAPALTPWVKKMSKNPKRFHMDRLIVRVGHRQWVGGLDVSRLFRSKPVTVHPIPRVQPSPSISSSTLTLLAEVVMAEAGNQPEAAQIGVADVVLHRTRTPGFPQTISAVLYQPGQFDSVMTGMIDRVVPSPQVWAATRAALAGVNVVPGAVYFDTPSEDAANPWSHQLVGCREIGAMRFCQGIRSSS</sequence>
<feature type="domain" description="Cell wall hydrolase SleB" evidence="1">
    <location>
        <begin position="114"/>
        <end position="213"/>
    </location>
</feature>
<evidence type="ECO:0000313" key="2">
    <source>
        <dbReference type="EMBL" id="AEW04672.1"/>
    </source>
</evidence>
<reference evidence="3" key="1">
    <citation type="submission" date="2011-12" db="EMBL/GenBank/DDBJ databases">
        <title>The complete genome of chromosome of Sulfobacillus acidophilus DSM 10332.</title>
        <authorList>
            <person name="Lucas S."/>
            <person name="Han J."/>
            <person name="Lapidus A."/>
            <person name="Bruce D."/>
            <person name="Goodwin L."/>
            <person name="Pitluck S."/>
            <person name="Peters L."/>
            <person name="Kyrpides N."/>
            <person name="Mavromatis K."/>
            <person name="Ivanova N."/>
            <person name="Mikhailova N."/>
            <person name="Chertkov O."/>
            <person name="Saunders E."/>
            <person name="Detter J.C."/>
            <person name="Tapia R."/>
            <person name="Han C."/>
            <person name="Land M."/>
            <person name="Hauser L."/>
            <person name="Markowitz V."/>
            <person name="Cheng J.-F."/>
            <person name="Hugenholtz P."/>
            <person name="Woyke T."/>
            <person name="Wu D."/>
            <person name="Pukall R."/>
            <person name="Gehrich-Schroeter G."/>
            <person name="Schneider S."/>
            <person name="Klenk H.-P."/>
            <person name="Eisen J.A."/>
        </authorList>
    </citation>
    <scope>NUCLEOTIDE SEQUENCE [LARGE SCALE GENOMIC DNA]</scope>
    <source>
        <strain evidence="3">ATCC 700253 / DSM 10332 / NAL</strain>
    </source>
</reference>
<dbReference type="EMBL" id="CP003179">
    <property type="protein sequence ID" value="AEW04672.1"/>
    <property type="molecule type" value="Genomic_DNA"/>
</dbReference>
<keyword evidence="2" id="KW-0378">Hydrolase</keyword>
<dbReference type="HOGENOM" id="CLU_1255407_0_0_9"/>
<proteinExistence type="predicted"/>
<dbReference type="Pfam" id="PF07486">
    <property type="entry name" value="Hydrolase_2"/>
    <property type="match status" value="1"/>
</dbReference>
<dbReference type="KEGG" id="sap:Sulac_1172"/>
<dbReference type="PATRIC" id="fig|679936.5.peg.1231"/>
<organism evidence="2 3">
    <name type="scientific">Sulfobacillus acidophilus (strain ATCC 700253 / DSM 10332 / NAL)</name>
    <dbReference type="NCBI Taxonomy" id="679936"/>
    <lineage>
        <taxon>Bacteria</taxon>
        <taxon>Bacillati</taxon>
        <taxon>Bacillota</taxon>
        <taxon>Clostridia</taxon>
        <taxon>Eubacteriales</taxon>
        <taxon>Clostridiales Family XVII. Incertae Sedis</taxon>
        <taxon>Sulfobacillus</taxon>
    </lineage>
</organism>
<keyword evidence="3" id="KW-1185">Reference proteome</keyword>
<reference evidence="2 3" key="2">
    <citation type="journal article" date="2012" name="Stand. Genomic Sci.">
        <title>Complete genome sequence of the moderately thermophilic mineral-sulfide-oxidizing firmicute Sulfobacillus acidophilus type strain (NAL(T)).</title>
        <authorList>
            <person name="Anderson I."/>
            <person name="Chertkov O."/>
            <person name="Chen A."/>
            <person name="Saunders E."/>
            <person name="Lapidus A."/>
            <person name="Nolan M."/>
            <person name="Lucas S."/>
            <person name="Hammon N."/>
            <person name="Deshpande S."/>
            <person name="Cheng J.F."/>
            <person name="Han C."/>
            <person name="Tapia R."/>
            <person name="Goodwin L.A."/>
            <person name="Pitluck S."/>
            <person name="Liolios K."/>
            <person name="Pagani I."/>
            <person name="Ivanova N."/>
            <person name="Mikhailova N."/>
            <person name="Pati A."/>
            <person name="Palaniappan K."/>
            <person name="Land M."/>
            <person name="Pan C."/>
            <person name="Rohde M."/>
            <person name="Pukall R."/>
            <person name="Goker M."/>
            <person name="Detter J.C."/>
            <person name="Woyke T."/>
            <person name="Bristow J."/>
            <person name="Eisen J.A."/>
            <person name="Markowitz V."/>
            <person name="Hugenholtz P."/>
            <person name="Kyrpides N.C."/>
            <person name="Klenk H.P."/>
            <person name="Mavromatis K."/>
        </authorList>
    </citation>
    <scope>NUCLEOTIDE SEQUENCE [LARGE SCALE GENOMIC DNA]</scope>
    <source>
        <strain evidence="3">ATCC 700253 / DSM 10332 / NAL</strain>
    </source>
</reference>
<dbReference type="AlphaFoldDB" id="G8TUM5"/>
<evidence type="ECO:0000313" key="3">
    <source>
        <dbReference type="Proteomes" id="UP000005439"/>
    </source>
</evidence>
<protein>
    <submittedName>
        <fullName evidence="2">Cell wall hydrolase SleB</fullName>
    </submittedName>
</protein>